<evidence type="ECO:0000313" key="3">
    <source>
        <dbReference type="Proteomes" id="UP000670475"/>
    </source>
</evidence>
<sequence>MADQGLSLRHRKCLHMAGPGPVIDIRAVSQATKRGEDLSRPPALPATRKTDIILMHFRGELTISAAAKLAGVSEQSIGNWKRKFISAGREALESASHDGAVHVSDRERQLRKEVHNLKAALGDAFLQLRAIKEATRRDMATRTWNP</sequence>
<evidence type="ECO:0000259" key="1">
    <source>
        <dbReference type="Pfam" id="PF13518"/>
    </source>
</evidence>
<proteinExistence type="predicted"/>
<dbReference type="EMBL" id="JAGIQL010000049">
    <property type="protein sequence ID" value="MBP0458689.1"/>
    <property type="molecule type" value="Genomic_DNA"/>
</dbReference>
<dbReference type="InterPro" id="IPR010921">
    <property type="entry name" value="Trp_repressor/repl_initiator"/>
</dbReference>
<organism evidence="2 3">
    <name type="scientific">Streptomyces montanisoli</name>
    <dbReference type="NCBI Taxonomy" id="2798581"/>
    <lineage>
        <taxon>Bacteria</taxon>
        <taxon>Bacillati</taxon>
        <taxon>Actinomycetota</taxon>
        <taxon>Actinomycetes</taxon>
        <taxon>Kitasatosporales</taxon>
        <taxon>Streptomycetaceae</taxon>
        <taxon>Streptomyces</taxon>
    </lineage>
</organism>
<dbReference type="AlphaFoldDB" id="A0A940MCD7"/>
<dbReference type="Proteomes" id="UP000670475">
    <property type="component" value="Unassembled WGS sequence"/>
</dbReference>
<feature type="domain" description="Insertion element IS150 protein InsJ-like helix-turn-helix" evidence="1">
    <location>
        <begin position="49"/>
        <end position="94"/>
    </location>
</feature>
<accession>A0A940MCD7</accession>
<comment type="caution">
    <text evidence="2">The sequence shown here is derived from an EMBL/GenBank/DDBJ whole genome shotgun (WGS) entry which is preliminary data.</text>
</comment>
<name>A0A940MCD7_9ACTN</name>
<keyword evidence="3" id="KW-1185">Reference proteome</keyword>
<dbReference type="InterPro" id="IPR055247">
    <property type="entry name" value="InsJ-like_HTH"/>
</dbReference>
<protein>
    <submittedName>
        <fullName evidence="2">Helix-turn-helix domain-containing protein</fullName>
    </submittedName>
</protein>
<dbReference type="RefSeq" id="WP_209340437.1">
    <property type="nucleotide sequence ID" value="NZ_JAGIQL010000049.1"/>
</dbReference>
<reference evidence="2" key="1">
    <citation type="submission" date="2021-03" db="EMBL/GenBank/DDBJ databases">
        <title>Whole genome sequence of Streptomyces bomunensis MMS17-BM035.</title>
        <authorList>
            <person name="Lee J.H."/>
        </authorList>
    </citation>
    <scope>NUCLEOTIDE SEQUENCE</scope>
    <source>
        <strain evidence="2">MMS17-BM035</strain>
    </source>
</reference>
<dbReference type="GO" id="GO:0043565">
    <property type="term" value="F:sequence-specific DNA binding"/>
    <property type="evidence" value="ECO:0007669"/>
    <property type="project" value="InterPro"/>
</dbReference>
<dbReference type="Pfam" id="PF13518">
    <property type="entry name" value="HTH_28"/>
    <property type="match status" value="1"/>
</dbReference>
<dbReference type="SUPFAM" id="SSF48295">
    <property type="entry name" value="TrpR-like"/>
    <property type="match status" value="1"/>
</dbReference>
<gene>
    <name evidence="2" type="ORF">JFN87_14420</name>
</gene>
<evidence type="ECO:0000313" key="2">
    <source>
        <dbReference type="EMBL" id="MBP0458689.1"/>
    </source>
</evidence>